<proteinExistence type="predicted"/>
<feature type="domain" description="Dienelactone hydrolase" evidence="1">
    <location>
        <begin position="142"/>
        <end position="267"/>
    </location>
</feature>
<dbReference type="GO" id="GO:0016787">
    <property type="term" value="F:hydrolase activity"/>
    <property type="evidence" value="ECO:0007669"/>
    <property type="project" value="UniProtKB-KW"/>
</dbReference>
<dbReference type="InterPro" id="IPR029058">
    <property type="entry name" value="AB_hydrolase_fold"/>
</dbReference>
<dbReference type="EMBL" id="JYNV01000289">
    <property type="protein sequence ID" value="KZM19944.1"/>
    <property type="molecule type" value="Genomic_DNA"/>
</dbReference>
<dbReference type="STRING" id="5454.A0A162YBY2"/>
<protein>
    <submittedName>
        <fullName evidence="2">Hydrolase</fullName>
    </submittedName>
</protein>
<evidence type="ECO:0000313" key="3">
    <source>
        <dbReference type="Proteomes" id="UP000076837"/>
    </source>
</evidence>
<evidence type="ECO:0000259" key="1">
    <source>
        <dbReference type="Pfam" id="PF01738"/>
    </source>
</evidence>
<dbReference type="Pfam" id="PF01738">
    <property type="entry name" value="DLH"/>
    <property type="match status" value="1"/>
</dbReference>
<comment type="caution">
    <text evidence="2">The sequence shown here is derived from an EMBL/GenBank/DDBJ whole genome shotgun (WGS) entry which is preliminary data.</text>
</comment>
<gene>
    <name evidence="2" type="ORF">ST47_g8885</name>
</gene>
<dbReference type="Proteomes" id="UP000076837">
    <property type="component" value="Unassembled WGS sequence"/>
</dbReference>
<dbReference type="InterPro" id="IPR002925">
    <property type="entry name" value="Dienelactn_hydro"/>
</dbReference>
<dbReference type="PANTHER" id="PTHR17630">
    <property type="entry name" value="DIENELACTONE HYDROLASE"/>
    <property type="match status" value="1"/>
</dbReference>
<dbReference type="AlphaFoldDB" id="A0A162YBY2"/>
<dbReference type="Gene3D" id="3.40.50.1820">
    <property type="entry name" value="alpha/beta hydrolase"/>
    <property type="match status" value="1"/>
</dbReference>
<organism evidence="2 3">
    <name type="scientific">Didymella rabiei</name>
    <name type="common">Chickpea ascochyta blight fungus</name>
    <name type="synonym">Mycosphaerella rabiei</name>
    <dbReference type="NCBI Taxonomy" id="5454"/>
    <lineage>
        <taxon>Eukaryota</taxon>
        <taxon>Fungi</taxon>
        <taxon>Dikarya</taxon>
        <taxon>Ascomycota</taxon>
        <taxon>Pezizomycotina</taxon>
        <taxon>Dothideomycetes</taxon>
        <taxon>Pleosporomycetidae</taxon>
        <taxon>Pleosporales</taxon>
        <taxon>Pleosporineae</taxon>
        <taxon>Didymellaceae</taxon>
        <taxon>Ascochyta</taxon>
    </lineage>
</organism>
<accession>A0A162YBY2</accession>
<dbReference type="SUPFAM" id="SSF53474">
    <property type="entry name" value="alpha/beta-Hydrolases"/>
    <property type="match status" value="1"/>
</dbReference>
<keyword evidence="3" id="KW-1185">Reference proteome</keyword>
<reference evidence="2 3" key="1">
    <citation type="journal article" date="2016" name="Sci. Rep.">
        <title>Draft genome sequencing and secretome analysis of fungal phytopathogen Ascochyta rabiei provides insight into the necrotrophic effector repertoire.</title>
        <authorList>
            <person name="Verma S."/>
            <person name="Gazara R.K."/>
            <person name="Nizam S."/>
            <person name="Parween S."/>
            <person name="Chattopadhyay D."/>
            <person name="Verma P.K."/>
        </authorList>
    </citation>
    <scope>NUCLEOTIDE SEQUENCE [LARGE SCALE GENOMIC DNA]</scope>
    <source>
        <strain evidence="2 3">ArDII</strain>
    </source>
</reference>
<evidence type="ECO:0000313" key="2">
    <source>
        <dbReference type="EMBL" id="KZM19944.1"/>
    </source>
</evidence>
<keyword evidence="2" id="KW-0378">Hydrolase</keyword>
<dbReference type="PANTHER" id="PTHR17630:SF55">
    <property type="entry name" value="DIENELACTONE HYDROLASE FAMILY PROTEIN (AFU_ORTHOLOGUE AFUA_1G01900)"/>
    <property type="match status" value="1"/>
</dbReference>
<sequence>MADSTTTFRSCCLTSFQWGGLPSGREEKVAGLPAYVTGDNSDKAVLYVHDALGWRFGNARLLADHYAREMLELDLMFAAFSCFLKDGNADKPPGKRDSLPPRFFGGEVLDADAICEERWGDLDLAGFSKRNARSIREPEIFAAAKEIKSKGYIKLGAAGFCFGGWAVLRLAAVKLVDAIVCAHPSWATNEDFDGVEVPVILLSPEQDGMFSDEMKEYAFKTLLAKRNVPFEWVHFPGVPHGCLTRGNEKVPGEREAMAKGKGAAVRWWGEWLS</sequence>
<name>A0A162YBY2_DIDRA</name>